<dbReference type="GeneID" id="8857899"/>
<sequence>MVAEQGGIVEVSSDCVCINDDDHQFNNNNISNLNNVVITNDEQPIKTRFQELPFEVLLHIMDYFFPFYSHFEKATREKSSNINFTDRRKSIMILSEVLHRVFSAPSFMLETRIVQCGGDAMLHFNSNQQVSYKYLNTNRDIDVRALALRQYIIDEVICEFYNLIRVSKRTFYSFLIEDCYDLLVVKLIWEGLHHCIRNPDLVLDNAMVDLEEIQPLPGSQYIISEPLYLYVLRSRLEPILFVRLFLSQPSFGFSNYVTWKLGKNVNLTNEITESDWSSFLDFIREQVTRYPLLKSGTKFSSRFQTEDFVFIKKCGFDTDSIVKLVYIDLDIPIGAVSTLKSIESPILWKAILERKGNNFSALEICEDGPLFLAVLKNLRLDILELIMQLQQENSSDLDSFFNGLLSPLYTLISACMYDDNFEEKSERIGRILKTMRRNFLPFLDIFTTPSSCLHLLISRTAEIFQFKLSFYYPTQYCKTVFQVFYRVFVEELEQSQYEILAAGLPSLVLQAVGVPFFFPILFDKSLPPYILTLHKRMLANPTDDIFGILLESYGAKPQQSISPLRTIFECVKENPFAFRDTLIQNNFAEKLNDFIQNIPQENNSIEISALKEILQDLNTLYN</sequence>
<proteinExistence type="predicted"/>
<name>D2VYS8_NAEGR</name>
<dbReference type="AlphaFoldDB" id="D2VYS8"/>
<dbReference type="VEuPathDB" id="AmoebaDB:NAEGRDRAFT_59614"/>
<protein>
    <submittedName>
        <fullName evidence="1">Predicted protein</fullName>
    </submittedName>
</protein>
<keyword evidence="2" id="KW-1185">Reference proteome</keyword>
<dbReference type="KEGG" id="ngr:NAEGRDRAFT_59614"/>
<dbReference type="EMBL" id="GG738912">
    <property type="protein sequence ID" value="EFC37962.1"/>
    <property type="molecule type" value="Genomic_DNA"/>
</dbReference>
<dbReference type="Proteomes" id="UP000006671">
    <property type="component" value="Unassembled WGS sequence"/>
</dbReference>
<reference evidence="1 2" key="1">
    <citation type="journal article" date="2010" name="Cell">
        <title>The genome of Naegleria gruberi illuminates early eukaryotic versatility.</title>
        <authorList>
            <person name="Fritz-Laylin L.K."/>
            <person name="Prochnik S.E."/>
            <person name="Ginger M.L."/>
            <person name="Dacks J.B."/>
            <person name="Carpenter M.L."/>
            <person name="Field M.C."/>
            <person name="Kuo A."/>
            <person name="Paredez A."/>
            <person name="Chapman J."/>
            <person name="Pham J."/>
            <person name="Shu S."/>
            <person name="Neupane R."/>
            <person name="Cipriano M."/>
            <person name="Mancuso J."/>
            <person name="Tu H."/>
            <person name="Salamov A."/>
            <person name="Lindquist E."/>
            <person name="Shapiro H."/>
            <person name="Lucas S."/>
            <person name="Grigoriev I.V."/>
            <person name="Cande W.Z."/>
            <person name="Fulton C."/>
            <person name="Rokhsar D.S."/>
            <person name="Dawson S.C."/>
        </authorList>
    </citation>
    <scope>NUCLEOTIDE SEQUENCE [LARGE SCALE GENOMIC DNA]</scope>
    <source>
        <strain evidence="1 2">NEG-M</strain>
    </source>
</reference>
<organism evidence="2">
    <name type="scientific">Naegleria gruberi</name>
    <name type="common">Amoeba</name>
    <dbReference type="NCBI Taxonomy" id="5762"/>
    <lineage>
        <taxon>Eukaryota</taxon>
        <taxon>Discoba</taxon>
        <taxon>Heterolobosea</taxon>
        <taxon>Tetramitia</taxon>
        <taxon>Eutetramitia</taxon>
        <taxon>Vahlkampfiidae</taxon>
        <taxon>Naegleria</taxon>
    </lineage>
</organism>
<gene>
    <name evidence="1" type="ORF">NAEGRDRAFT_59614</name>
</gene>
<dbReference type="RefSeq" id="XP_002670706.1">
    <property type="nucleotide sequence ID" value="XM_002670660.1"/>
</dbReference>
<dbReference type="InParanoid" id="D2VYS8"/>
<evidence type="ECO:0000313" key="1">
    <source>
        <dbReference type="EMBL" id="EFC37962.1"/>
    </source>
</evidence>
<accession>D2VYS8</accession>
<evidence type="ECO:0000313" key="2">
    <source>
        <dbReference type="Proteomes" id="UP000006671"/>
    </source>
</evidence>